<evidence type="ECO:0000313" key="4">
    <source>
        <dbReference type="Proteomes" id="UP001596091"/>
    </source>
</evidence>
<evidence type="ECO:0000256" key="1">
    <source>
        <dbReference type="SAM" id="MobiDB-lite"/>
    </source>
</evidence>
<evidence type="ECO:0000256" key="2">
    <source>
        <dbReference type="SAM" id="SignalP"/>
    </source>
</evidence>
<dbReference type="EMBL" id="JBHSPH010000002">
    <property type="protein sequence ID" value="MFC5862847.1"/>
    <property type="molecule type" value="Genomic_DNA"/>
</dbReference>
<keyword evidence="4" id="KW-1185">Reference proteome</keyword>
<name>A0ABW1EG90_9BACT</name>
<evidence type="ECO:0000313" key="3">
    <source>
        <dbReference type="EMBL" id="MFC5862847.1"/>
    </source>
</evidence>
<dbReference type="Proteomes" id="UP001596091">
    <property type="component" value="Unassembled WGS sequence"/>
</dbReference>
<protein>
    <recommendedName>
        <fullName evidence="5">DUF1571 domain-containing protein</fullName>
    </recommendedName>
</protein>
<sequence>MGRVSAPLMLAALSAAAMAGMASRAVAQEDAGQQAKHAAELAAVIPDGNGPELQEANQKVTLELVAADAAIVKGKPYSADTSTETVQTLSDGNRIVHRTVSKFARDSEGRTRREETFGNVDPAHPTPHEVKVFIDDPVAETAYVLDPGSKTAEKVRRSPLFLSERNSDDDGARVMSKSVAEKEQLGSGNQKMMIQFRDDHSGNPNVLVVQRDNEKRGETKEDLGVRSIAGVDCNGTKHTITIPAGEVGNEKPIEIVTETWYAPSIDAVVLSTTDDPRYGQTTYKLDNLQTTEPLVELFTPPSSYALSTRK</sequence>
<organism evidence="3 4">
    <name type="scientific">Acidicapsa dinghuensis</name>
    <dbReference type="NCBI Taxonomy" id="2218256"/>
    <lineage>
        <taxon>Bacteria</taxon>
        <taxon>Pseudomonadati</taxon>
        <taxon>Acidobacteriota</taxon>
        <taxon>Terriglobia</taxon>
        <taxon>Terriglobales</taxon>
        <taxon>Acidobacteriaceae</taxon>
        <taxon>Acidicapsa</taxon>
    </lineage>
</organism>
<proteinExistence type="predicted"/>
<feature type="chain" id="PRO_5046399857" description="DUF1571 domain-containing protein" evidence="2">
    <location>
        <begin position="20"/>
        <end position="310"/>
    </location>
</feature>
<evidence type="ECO:0008006" key="5">
    <source>
        <dbReference type="Google" id="ProtNLM"/>
    </source>
</evidence>
<dbReference type="RefSeq" id="WP_263336822.1">
    <property type="nucleotide sequence ID" value="NZ_JAGSYH010000003.1"/>
</dbReference>
<accession>A0ABW1EG90</accession>
<feature type="signal peptide" evidence="2">
    <location>
        <begin position="1"/>
        <end position="19"/>
    </location>
</feature>
<feature type="region of interest" description="Disordered" evidence="1">
    <location>
        <begin position="104"/>
        <end position="124"/>
    </location>
</feature>
<keyword evidence="2" id="KW-0732">Signal</keyword>
<gene>
    <name evidence="3" type="ORF">ACFPT7_11135</name>
</gene>
<feature type="compositionally biased region" description="Basic and acidic residues" evidence="1">
    <location>
        <begin position="104"/>
        <end position="116"/>
    </location>
</feature>
<reference evidence="4" key="1">
    <citation type="journal article" date="2019" name="Int. J. Syst. Evol. Microbiol.">
        <title>The Global Catalogue of Microorganisms (GCM) 10K type strain sequencing project: providing services to taxonomists for standard genome sequencing and annotation.</title>
        <authorList>
            <consortium name="The Broad Institute Genomics Platform"/>
            <consortium name="The Broad Institute Genome Sequencing Center for Infectious Disease"/>
            <person name="Wu L."/>
            <person name="Ma J."/>
        </authorList>
    </citation>
    <scope>NUCLEOTIDE SEQUENCE [LARGE SCALE GENOMIC DNA]</scope>
    <source>
        <strain evidence="4">JCM 4087</strain>
    </source>
</reference>
<comment type="caution">
    <text evidence="3">The sequence shown here is derived from an EMBL/GenBank/DDBJ whole genome shotgun (WGS) entry which is preliminary data.</text>
</comment>